<name>A0A844EDS4_9LACO</name>
<sequence>MATKKKAKKKKKSTQMGFYLTNSKNGTIQLPVNPAEVSLKWEKDNQTYDVSRLGQISIPKYTKVREVSLTFPLPLEPDDVHYTASDKPFSGAQKYIDWLKQAYKGRKAIRLVVSTTKINFTGTLDSLEIPLKEGFAEEYPVTITLRQYKAYKARKVKKAKKSSKKTKISKKGQSRAAPPKKVGRGSTVVVNGRLYRDSQGNGAGATERNAQRKISLIAKGAPCPYHITTTSGGDRGWVKGSAVKGA</sequence>
<comment type="caution">
    <text evidence="2">The sequence shown here is derived from an EMBL/GenBank/DDBJ whole genome shotgun (WGS) entry which is preliminary data.</text>
</comment>
<dbReference type="AlphaFoldDB" id="A0A844EDS4"/>
<accession>A0A844EDS4</accession>
<evidence type="ECO:0000313" key="2">
    <source>
        <dbReference type="EMBL" id="MSE19735.1"/>
    </source>
</evidence>
<dbReference type="RefSeq" id="WP_343509585.1">
    <property type="nucleotide sequence ID" value="NZ_JBAPMB010000018.1"/>
</dbReference>
<organism evidence="2 3">
    <name type="scientific">Lentilactobacillus parabuchneri</name>
    <dbReference type="NCBI Taxonomy" id="152331"/>
    <lineage>
        <taxon>Bacteria</taxon>
        <taxon>Bacillati</taxon>
        <taxon>Bacillota</taxon>
        <taxon>Bacilli</taxon>
        <taxon>Lactobacillales</taxon>
        <taxon>Lactobacillaceae</taxon>
        <taxon>Lentilactobacillus</taxon>
    </lineage>
</organism>
<feature type="region of interest" description="Disordered" evidence="1">
    <location>
        <begin position="159"/>
        <end position="189"/>
    </location>
</feature>
<protein>
    <submittedName>
        <fullName evidence="2">Uncharacterized protein</fullName>
    </submittedName>
</protein>
<proteinExistence type="predicted"/>
<dbReference type="Proteomes" id="UP000491237">
    <property type="component" value="Unassembled WGS sequence"/>
</dbReference>
<gene>
    <name evidence="2" type="ORF">GKC44_00345</name>
</gene>
<feature type="compositionally biased region" description="Basic residues" evidence="1">
    <location>
        <begin position="159"/>
        <end position="173"/>
    </location>
</feature>
<evidence type="ECO:0000256" key="1">
    <source>
        <dbReference type="SAM" id="MobiDB-lite"/>
    </source>
</evidence>
<reference evidence="2 3" key="1">
    <citation type="submission" date="2019-11" db="EMBL/GenBank/DDBJ databases">
        <title>Draft Genome Sequence of Plant Growth-Promoting Rhizosphere-Associated Bacteria.</title>
        <authorList>
            <person name="Vasilyev I.Y."/>
            <person name="Radchenko V."/>
            <person name="Ilnitskaya E.V."/>
        </authorList>
    </citation>
    <scope>NUCLEOTIDE SEQUENCE [LARGE SCALE GENOMIC DNA]</scope>
    <source>
        <strain evidence="2 3">VRA_07sq_f</strain>
    </source>
</reference>
<dbReference type="EMBL" id="WKKY01000002">
    <property type="protein sequence ID" value="MSE19735.1"/>
    <property type="molecule type" value="Genomic_DNA"/>
</dbReference>
<evidence type="ECO:0000313" key="3">
    <source>
        <dbReference type="Proteomes" id="UP000491237"/>
    </source>
</evidence>